<evidence type="ECO:0000313" key="2">
    <source>
        <dbReference type="Proteomes" id="UP000610931"/>
    </source>
</evidence>
<dbReference type="PROSITE" id="PS51257">
    <property type="entry name" value="PROKAR_LIPOPROTEIN"/>
    <property type="match status" value="1"/>
</dbReference>
<name>A0A8J7LT06_9FLAO</name>
<dbReference type="Proteomes" id="UP000610931">
    <property type="component" value="Unassembled WGS sequence"/>
</dbReference>
<accession>A0A8J7LT06</accession>
<dbReference type="EMBL" id="JAELVQ010000006">
    <property type="protein sequence ID" value="MBJ6367746.1"/>
    <property type="molecule type" value="Genomic_DNA"/>
</dbReference>
<dbReference type="AlphaFoldDB" id="A0A8J7LT06"/>
<gene>
    <name evidence="1" type="ORF">JF259_06580</name>
</gene>
<reference evidence="1" key="1">
    <citation type="submission" date="2020-12" db="EMBL/GenBank/DDBJ databases">
        <title>Snuella sp. nov., isolated from sediment in Incheon.</title>
        <authorList>
            <person name="Kim W."/>
        </authorList>
    </citation>
    <scope>NUCLEOTIDE SEQUENCE</scope>
    <source>
        <strain evidence="1">CAU 1569</strain>
    </source>
</reference>
<proteinExistence type="predicted"/>
<evidence type="ECO:0000313" key="1">
    <source>
        <dbReference type="EMBL" id="MBJ6367746.1"/>
    </source>
</evidence>
<protein>
    <submittedName>
        <fullName evidence="1">DUF5007 domain-containing protein</fullName>
    </submittedName>
</protein>
<dbReference type="RefSeq" id="WP_199114515.1">
    <property type="nucleotide sequence ID" value="NZ_JAELVQ010000006.1"/>
</dbReference>
<organism evidence="1 2">
    <name type="scientific">Snuella sedimenti</name>
    <dbReference type="NCBI Taxonomy" id="2798802"/>
    <lineage>
        <taxon>Bacteria</taxon>
        <taxon>Pseudomonadati</taxon>
        <taxon>Bacteroidota</taxon>
        <taxon>Flavobacteriia</taxon>
        <taxon>Flavobacteriales</taxon>
        <taxon>Flavobacteriaceae</taxon>
        <taxon>Snuella</taxon>
    </lineage>
</organism>
<comment type="caution">
    <text evidence="1">The sequence shown here is derived from an EMBL/GenBank/DDBJ whole genome shotgun (WGS) entry which is preliminary data.</text>
</comment>
<sequence length="364" mass="40710">MKNIFYTFLATVLIIVACQPPEVGYLSDNIHATQDTIFVPRGVFTIGATPAIEGSTYPLHWEITGITDTQGNPSDDLFDLHELLIWKEAFNGDTDTTLALANAKLELADKPSILINSVSGELAFTQATKYVKNTSDTYKVNVKASNVRGERQLDDFTVIKLEPFKPVEFPTEMRSRLNLVKQSNNSLSALYTSKITNGFDDNVPSVLDGTHPYITITKISEEPAFGVKVKMIITDSYDNPLHPDKIPFYPSGASYLQNYHDNSVETISDATSTSFSLPAPPFPQYARNYGGNSSYLMYYITTRDAFTVDTEAYEADFGSKDWSEFTDPNTGEIVNQAYIRWGIKINDSGTWEIKMRIPYTKLKV</sequence>
<keyword evidence="2" id="KW-1185">Reference proteome</keyword>